<reference evidence="1" key="1">
    <citation type="submission" date="2022-08" db="EMBL/GenBank/DDBJ databases">
        <authorList>
            <person name="Kallberg Y."/>
            <person name="Tangrot J."/>
            <person name="Rosling A."/>
        </authorList>
    </citation>
    <scope>NUCLEOTIDE SEQUENCE</scope>
    <source>
        <strain evidence="1">Wild A</strain>
    </source>
</reference>
<dbReference type="OrthoDB" id="2433817at2759"/>
<evidence type="ECO:0000313" key="1">
    <source>
        <dbReference type="EMBL" id="CAI2184097.1"/>
    </source>
</evidence>
<keyword evidence="2" id="KW-1185">Reference proteome</keyword>
<accession>A0A9W4SUV3</accession>
<comment type="caution">
    <text evidence="1">The sequence shown here is derived from an EMBL/GenBank/DDBJ whole genome shotgun (WGS) entry which is preliminary data.</text>
</comment>
<organism evidence="1 2">
    <name type="scientific">Funneliformis geosporum</name>
    <dbReference type="NCBI Taxonomy" id="1117311"/>
    <lineage>
        <taxon>Eukaryota</taxon>
        <taxon>Fungi</taxon>
        <taxon>Fungi incertae sedis</taxon>
        <taxon>Mucoromycota</taxon>
        <taxon>Glomeromycotina</taxon>
        <taxon>Glomeromycetes</taxon>
        <taxon>Glomerales</taxon>
        <taxon>Glomeraceae</taxon>
        <taxon>Funneliformis</taxon>
    </lineage>
</organism>
<dbReference type="AlphaFoldDB" id="A0A9W4SUV3"/>
<protein>
    <submittedName>
        <fullName evidence="1">15653_t:CDS:1</fullName>
    </submittedName>
</protein>
<sequence>MTTFNVSYNTRKSIWNKLPDILTFEEADLIENLTIYSYNADISEKHIRSFNNIKLIDFISINLKNTEDHLKALGKFIKLPKIQSSL</sequence>
<evidence type="ECO:0000313" key="2">
    <source>
        <dbReference type="Proteomes" id="UP001153678"/>
    </source>
</evidence>
<dbReference type="EMBL" id="CAMKVN010003225">
    <property type="protein sequence ID" value="CAI2184097.1"/>
    <property type="molecule type" value="Genomic_DNA"/>
</dbReference>
<gene>
    <name evidence="1" type="ORF">FWILDA_LOCUS11410</name>
</gene>
<proteinExistence type="predicted"/>
<name>A0A9W4SUV3_9GLOM</name>
<dbReference type="Proteomes" id="UP001153678">
    <property type="component" value="Unassembled WGS sequence"/>
</dbReference>